<comment type="caution">
    <text evidence="8">The sequence shown here is derived from an EMBL/GenBank/DDBJ whole genome shotgun (WGS) entry which is preliminary data.</text>
</comment>
<dbReference type="GO" id="GO:0016987">
    <property type="term" value="F:sigma factor activity"/>
    <property type="evidence" value="ECO:0007669"/>
    <property type="project" value="UniProtKB-KW"/>
</dbReference>
<comment type="similarity">
    <text evidence="1">Belongs to the sigma-70 factor family. ECF subfamily.</text>
</comment>
<dbReference type="RefSeq" id="WP_203699154.1">
    <property type="nucleotide sequence ID" value="NZ_BAAALC010000020.1"/>
</dbReference>
<dbReference type="GO" id="GO:0006352">
    <property type="term" value="P:DNA-templated transcription initiation"/>
    <property type="evidence" value="ECO:0007669"/>
    <property type="project" value="InterPro"/>
</dbReference>
<keyword evidence="4" id="KW-0238">DNA-binding</keyword>
<dbReference type="GO" id="GO:0003677">
    <property type="term" value="F:DNA binding"/>
    <property type="evidence" value="ECO:0007669"/>
    <property type="project" value="UniProtKB-KW"/>
</dbReference>
<evidence type="ECO:0000256" key="4">
    <source>
        <dbReference type="ARBA" id="ARBA00023125"/>
    </source>
</evidence>
<evidence type="ECO:0000256" key="1">
    <source>
        <dbReference type="ARBA" id="ARBA00010641"/>
    </source>
</evidence>
<dbReference type="InterPro" id="IPR013249">
    <property type="entry name" value="RNA_pol_sigma70_r4_t2"/>
</dbReference>
<dbReference type="Gene3D" id="1.10.1740.10">
    <property type="match status" value="1"/>
</dbReference>
<dbReference type="Pfam" id="PF04542">
    <property type="entry name" value="Sigma70_r2"/>
    <property type="match status" value="1"/>
</dbReference>
<dbReference type="NCBIfam" id="TIGR02983">
    <property type="entry name" value="SigE-fam_strep"/>
    <property type="match status" value="1"/>
</dbReference>
<gene>
    <name evidence="8" type="primary">rpoE_26</name>
    <name evidence="8" type="ORF">Cco03nite_78990</name>
</gene>
<evidence type="ECO:0000256" key="5">
    <source>
        <dbReference type="ARBA" id="ARBA00023163"/>
    </source>
</evidence>
<name>A0A8J3L8S3_9ACTN</name>
<proteinExistence type="inferred from homology"/>
<dbReference type="InterPro" id="IPR039425">
    <property type="entry name" value="RNA_pol_sigma-70-like"/>
</dbReference>
<sequence length="179" mass="20030">MDPQESFRAYVDARLQVLSRVAYLLTGDWHLAEDLVQVTLTRVARHWDRVVDQGDPDPYVRKVLHSQHVSLWRRRWRHVELRDPLPETAAPDGLAGTEQSMVVRQALARLAPRQRAVLVLRYFEDLTETQAAQALGCSVSTVKSQTRDALARLREHAPELADLVGAAPSGAPQGRGGAR</sequence>
<dbReference type="InterPro" id="IPR014325">
    <property type="entry name" value="RNA_pol_sigma-E_actinobac"/>
</dbReference>
<dbReference type="InterPro" id="IPR013325">
    <property type="entry name" value="RNA_pol_sigma_r2"/>
</dbReference>
<keyword evidence="5" id="KW-0804">Transcription</keyword>
<dbReference type="PANTHER" id="PTHR43133:SF50">
    <property type="entry name" value="ECF RNA POLYMERASE SIGMA FACTOR SIGM"/>
    <property type="match status" value="1"/>
</dbReference>
<dbReference type="EMBL" id="BONI01000121">
    <property type="protein sequence ID" value="GIG11199.1"/>
    <property type="molecule type" value="Genomic_DNA"/>
</dbReference>
<evidence type="ECO:0000256" key="3">
    <source>
        <dbReference type="ARBA" id="ARBA00023082"/>
    </source>
</evidence>
<organism evidence="8 9">
    <name type="scientific">Catellatospora coxensis</name>
    <dbReference type="NCBI Taxonomy" id="310354"/>
    <lineage>
        <taxon>Bacteria</taxon>
        <taxon>Bacillati</taxon>
        <taxon>Actinomycetota</taxon>
        <taxon>Actinomycetes</taxon>
        <taxon>Micromonosporales</taxon>
        <taxon>Micromonosporaceae</taxon>
        <taxon>Catellatospora</taxon>
    </lineage>
</organism>
<dbReference type="InterPro" id="IPR013324">
    <property type="entry name" value="RNA_pol_sigma_r3/r4-like"/>
</dbReference>
<keyword evidence="9" id="KW-1185">Reference proteome</keyword>
<accession>A0A8J3L8S3</accession>
<evidence type="ECO:0000256" key="2">
    <source>
        <dbReference type="ARBA" id="ARBA00023015"/>
    </source>
</evidence>
<dbReference type="CDD" id="cd06171">
    <property type="entry name" value="Sigma70_r4"/>
    <property type="match status" value="1"/>
</dbReference>
<dbReference type="NCBIfam" id="TIGR02937">
    <property type="entry name" value="sigma70-ECF"/>
    <property type="match status" value="1"/>
</dbReference>
<evidence type="ECO:0000313" key="8">
    <source>
        <dbReference type="EMBL" id="GIG11199.1"/>
    </source>
</evidence>
<protein>
    <submittedName>
        <fullName evidence="8">RNA polymerase sigma24 factor</fullName>
    </submittedName>
</protein>
<evidence type="ECO:0000313" key="9">
    <source>
        <dbReference type="Proteomes" id="UP000630887"/>
    </source>
</evidence>
<keyword evidence="3" id="KW-0731">Sigma factor</keyword>
<evidence type="ECO:0000259" key="6">
    <source>
        <dbReference type="Pfam" id="PF04542"/>
    </source>
</evidence>
<dbReference type="InterPro" id="IPR014284">
    <property type="entry name" value="RNA_pol_sigma-70_dom"/>
</dbReference>
<dbReference type="AlphaFoldDB" id="A0A8J3L8S3"/>
<reference evidence="8 9" key="1">
    <citation type="submission" date="2021-01" db="EMBL/GenBank/DDBJ databases">
        <title>Whole genome shotgun sequence of Catellatospora coxensis NBRC 107359.</title>
        <authorList>
            <person name="Komaki H."/>
            <person name="Tamura T."/>
        </authorList>
    </citation>
    <scope>NUCLEOTIDE SEQUENCE [LARGE SCALE GENOMIC DNA]</scope>
    <source>
        <strain evidence="8 9">NBRC 107359</strain>
    </source>
</reference>
<dbReference type="PANTHER" id="PTHR43133">
    <property type="entry name" value="RNA POLYMERASE ECF-TYPE SIGMA FACTO"/>
    <property type="match status" value="1"/>
</dbReference>
<dbReference type="SUPFAM" id="SSF88659">
    <property type="entry name" value="Sigma3 and sigma4 domains of RNA polymerase sigma factors"/>
    <property type="match status" value="1"/>
</dbReference>
<feature type="domain" description="RNA polymerase sigma-70 region 2" evidence="6">
    <location>
        <begin position="13"/>
        <end position="77"/>
    </location>
</feature>
<dbReference type="InterPro" id="IPR007627">
    <property type="entry name" value="RNA_pol_sigma70_r2"/>
</dbReference>
<evidence type="ECO:0000259" key="7">
    <source>
        <dbReference type="Pfam" id="PF08281"/>
    </source>
</evidence>
<dbReference type="InterPro" id="IPR036388">
    <property type="entry name" value="WH-like_DNA-bd_sf"/>
</dbReference>
<dbReference type="Pfam" id="PF08281">
    <property type="entry name" value="Sigma70_r4_2"/>
    <property type="match status" value="1"/>
</dbReference>
<dbReference type="Gene3D" id="1.10.10.10">
    <property type="entry name" value="Winged helix-like DNA-binding domain superfamily/Winged helix DNA-binding domain"/>
    <property type="match status" value="1"/>
</dbReference>
<dbReference type="SUPFAM" id="SSF88946">
    <property type="entry name" value="Sigma2 domain of RNA polymerase sigma factors"/>
    <property type="match status" value="1"/>
</dbReference>
<dbReference type="Proteomes" id="UP000630887">
    <property type="component" value="Unassembled WGS sequence"/>
</dbReference>
<feature type="domain" description="RNA polymerase sigma factor 70 region 4 type 2" evidence="7">
    <location>
        <begin position="102"/>
        <end position="153"/>
    </location>
</feature>
<keyword evidence="2" id="KW-0805">Transcription regulation</keyword>